<dbReference type="Gene3D" id="3.30.470.20">
    <property type="entry name" value="ATP-grasp fold, B domain"/>
    <property type="match status" value="1"/>
</dbReference>
<keyword evidence="4" id="KW-1185">Reference proteome</keyword>
<evidence type="ECO:0000313" key="3">
    <source>
        <dbReference type="EMBL" id="CAL8125567.1"/>
    </source>
</evidence>
<gene>
    <name evidence="3" type="ORF">ODALV1_LOCUS21021</name>
</gene>
<organism evidence="3 4">
    <name type="scientific">Orchesella dallaii</name>
    <dbReference type="NCBI Taxonomy" id="48710"/>
    <lineage>
        <taxon>Eukaryota</taxon>
        <taxon>Metazoa</taxon>
        <taxon>Ecdysozoa</taxon>
        <taxon>Arthropoda</taxon>
        <taxon>Hexapoda</taxon>
        <taxon>Collembola</taxon>
        <taxon>Entomobryomorpha</taxon>
        <taxon>Entomobryoidea</taxon>
        <taxon>Orchesellidae</taxon>
        <taxon>Orchesellinae</taxon>
        <taxon>Orchesella</taxon>
    </lineage>
</organism>
<proteinExistence type="predicted"/>
<feature type="transmembrane region" description="Helical" evidence="2">
    <location>
        <begin position="49"/>
        <end position="66"/>
    </location>
</feature>
<dbReference type="InterPro" id="IPR053317">
    <property type="entry name" value="Tubulin_polyglutamylase"/>
</dbReference>
<keyword evidence="2" id="KW-0812">Transmembrane</keyword>
<dbReference type="InterPro" id="IPR004344">
    <property type="entry name" value="TTL/TTLL_fam"/>
</dbReference>
<evidence type="ECO:0000313" key="4">
    <source>
        <dbReference type="Proteomes" id="UP001642540"/>
    </source>
</evidence>
<feature type="region of interest" description="Disordered" evidence="1">
    <location>
        <begin position="1"/>
        <end position="20"/>
    </location>
</feature>
<dbReference type="Pfam" id="PF03133">
    <property type="entry name" value="TTL"/>
    <property type="match status" value="1"/>
</dbReference>
<reference evidence="3 4" key="1">
    <citation type="submission" date="2024-08" db="EMBL/GenBank/DDBJ databases">
        <authorList>
            <person name="Cucini C."/>
            <person name="Frati F."/>
        </authorList>
    </citation>
    <scope>NUCLEOTIDE SEQUENCE [LARGE SCALE GENOMIC DNA]</scope>
</reference>
<name>A0ABP1RDV1_9HEXA</name>
<protein>
    <recommendedName>
        <fullName evidence="5">Tubulin polyglutamylase TTLL6</fullName>
    </recommendedName>
</protein>
<accession>A0ABP1RDV1</accession>
<dbReference type="EMBL" id="CAXLJM020000069">
    <property type="protein sequence ID" value="CAL8125567.1"/>
    <property type="molecule type" value="Genomic_DNA"/>
</dbReference>
<dbReference type="PROSITE" id="PS51221">
    <property type="entry name" value="TTL"/>
    <property type="match status" value="1"/>
</dbReference>
<keyword evidence="2" id="KW-1133">Transmembrane helix</keyword>
<evidence type="ECO:0000256" key="1">
    <source>
        <dbReference type="SAM" id="MobiDB-lite"/>
    </source>
</evidence>
<keyword evidence="2" id="KW-0472">Membrane</keyword>
<evidence type="ECO:0000256" key="2">
    <source>
        <dbReference type="SAM" id="Phobius"/>
    </source>
</evidence>
<evidence type="ECO:0008006" key="5">
    <source>
        <dbReference type="Google" id="ProtNLM"/>
    </source>
</evidence>
<dbReference type="Proteomes" id="UP001642540">
    <property type="component" value="Unassembled WGS sequence"/>
</dbReference>
<sequence length="545" mass="62302">MHVVQDEDSLYKGHPRRGSWSTTSLTTIRSILRNLLLTLRSGRRMNSSNFLLGLLLVGTFLTYLNVTKLNAVISRLTSNNEYATGGLSNGHGPVRTFAIHGKRVDSGYLAHVFEAFERFGYTRVNDTDGHWDVLWSHDYPFRVLNDQLTKLKPSQKVNHFPGSGYITNKMNLATSDLAYVPKAFQIPKDKDKLMKYAKDNLHKKFVQKSNNHRGIKIEKLEKLDLSKNGTFIQEYIGNPLLINGHKFDIGVYTVLTSINPLRIYIHRDVLFRFCIEQYHPFDPDVVEKYVVGDDYLPLWKVPDLERYYNDLGLGMKDSFDAWYASKGKSPESVWAQVESAIRTIYLSKEKQLIESTKRFPPGNGRNFFEMVRFDFVIDDEGKVYIMEANMSPNLSSAHFPPNRLLYEQVLFNILGLVGVGTNVAAGRSIEDTAQVASKQIAVFPKECFSEKCLHDCKSAPCNLCQNCLNEETTEILKAGFLEFVNRGECFRVFPPSNRYKHIADSSNIRISKETLDNYDISDLSKVNQLQVQWFRGKCNMDPAFC</sequence>
<dbReference type="PANTHER" id="PTHR47113">
    <property type="entry name" value="LD09343P"/>
    <property type="match status" value="1"/>
</dbReference>
<dbReference type="PANTHER" id="PTHR47113:SF1">
    <property type="entry name" value="LD09343P"/>
    <property type="match status" value="1"/>
</dbReference>
<comment type="caution">
    <text evidence="3">The sequence shown here is derived from an EMBL/GenBank/DDBJ whole genome shotgun (WGS) entry which is preliminary data.</text>
</comment>
<dbReference type="SUPFAM" id="SSF56059">
    <property type="entry name" value="Glutathione synthetase ATP-binding domain-like"/>
    <property type="match status" value="1"/>
</dbReference>